<dbReference type="GO" id="GO:0032259">
    <property type="term" value="P:methylation"/>
    <property type="evidence" value="ECO:0007669"/>
    <property type="project" value="UniProtKB-KW"/>
</dbReference>
<dbReference type="EC" id="2.1.1.86" evidence="3"/>
<dbReference type="AlphaFoldDB" id="A0A424Z1S1"/>
<gene>
    <name evidence="3" type="ORF">D5R95_03135</name>
</gene>
<proteinExistence type="predicted"/>
<protein>
    <submittedName>
        <fullName evidence="3">Tetrahydromethanopterin S-methyltransferase subunit H</fullName>
        <ecNumber evidence="3">2.1.1.86</ecNumber>
    </submittedName>
</protein>
<feature type="non-terminal residue" evidence="3">
    <location>
        <position position="1"/>
    </location>
</feature>
<accession>A0A424Z1S1</accession>
<dbReference type="GO" id="GO:0008168">
    <property type="term" value="F:methyltransferase activity"/>
    <property type="evidence" value="ECO:0007669"/>
    <property type="project" value="UniProtKB-KW"/>
</dbReference>
<keyword evidence="2 3" id="KW-0808">Transferase</keyword>
<reference evidence="3 4" key="1">
    <citation type="submission" date="2018-08" db="EMBL/GenBank/DDBJ databases">
        <title>The metabolism and importance of syntrophic acetate oxidation coupled to methane or sulfide production in haloalkaline environments.</title>
        <authorList>
            <person name="Timmers P.H.A."/>
            <person name="Vavourakis C.D."/>
            <person name="Sorokin D.Y."/>
            <person name="Sinninghe Damste J.S."/>
            <person name="Muyzer G."/>
            <person name="Stams A.J.M."/>
            <person name="Plugge C.M."/>
        </authorList>
    </citation>
    <scope>NUCLEOTIDE SEQUENCE [LARGE SCALE GENOMIC DNA]</scope>
    <source>
        <strain evidence="3">MSAO_Arc3</strain>
    </source>
</reference>
<evidence type="ECO:0000313" key="3">
    <source>
        <dbReference type="EMBL" id="RQD88072.1"/>
    </source>
</evidence>
<dbReference type="EMBL" id="QZAB01000214">
    <property type="protein sequence ID" value="RQD88072.1"/>
    <property type="molecule type" value="Genomic_DNA"/>
</dbReference>
<evidence type="ECO:0000313" key="4">
    <source>
        <dbReference type="Proteomes" id="UP000284763"/>
    </source>
</evidence>
<dbReference type="InterPro" id="IPR023467">
    <property type="entry name" value="MeTrfase_MtrH/MtxH"/>
</dbReference>
<evidence type="ECO:0000256" key="1">
    <source>
        <dbReference type="ARBA" id="ARBA00022603"/>
    </source>
</evidence>
<name>A0A424Z1S1_9EURY</name>
<dbReference type="Pfam" id="PF02007">
    <property type="entry name" value="MtrH"/>
    <property type="match status" value="1"/>
</dbReference>
<evidence type="ECO:0000256" key="2">
    <source>
        <dbReference type="ARBA" id="ARBA00022679"/>
    </source>
</evidence>
<sequence>SGIHNAPSSWKWLQEKKKEDYLKYKICDVGSISMQVVAAGDYVLYGPIENSPYVFPIVSMADIMVRESVDDLGIESSLMHPINYLV</sequence>
<comment type="caution">
    <text evidence="3">The sequence shown here is derived from an EMBL/GenBank/DDBJ whole genome shotgun (WGS) entry which is preliminary data.</text>
</comment>
<dbReference type="GO" id="GO:0006730">
    <property type="term" value="P:one-carbon metabolic process"/>
    <property type="evidence" value="ECO:0007669"/>
    <property type="project" value="InterPro"/>
</dbReference>
<keyword evidence="1 3" id="KW-0489">Methyltransferase</keyword>
<dbReference type="Proteomes" id="UP000284763">
    <property type="component" value="Unassembled WGS sequence"/>
</dbReference>
<organism evidence="3 4">
    <name type="scientific">Methanosalsum natronophilum</name>
    <dbReference type="NCBI Taxonomy" id="768733"/>
    <lineage>
        <taxon>Archaea</taxon>
        <taxon>Methanobacteriati</taxon>
        <taxon>Methanobacteriota</taxon>
        <taxon>Stenosarchaea group</taxon>
        <taxon>Methanomicrobia</taxon>
        <taxon>Methanosarcinales</taxon>
        <taxon>Methanosarcinaceae</taxon>
        <taxon>Methanosalsum</taxon>
    </lineage>
</organism>